<dbReference type="Gene3D" id="3.40.190.10">
    <property type="entry name" value="Periplasmic binding protein-like II"/>
    <property type="match status" value="2"/>
</dbReference>
<proteinExistence type="inferred from homology"/>
<dbReference type="AlphaFoldDB" id="A0A7Y5ATR1"/>
<name>A0A7Y5ATR1_9GAMM</name>
<keyword evidence="5" id="KW-1185">Reference proteome</keyword>
<dbReference type="PANTHER" id="PTHR35936:SF25">
    <property type="entry name" value="ABC TRANSPORTER SUBSTRATE-BINDING PROTEIN"/>
    <property type="match status" value="1"/>
</dbReference>
<protein>
    <submittedName>
        <fullName evidence="4">Transporter substrate-binding domain-containing protein</fullName>
    </submittedName>
</protein>
<dbReference type="Proteomes" id="UP000523161">
    <property type="component" value="Unassembled WGS sequence"/>
</dbReference>
<dbReference type="EMBL" id="JABSOD010000017">
    <property type="protein sequence ID" value="NRQ43790.1"/>
    <property type="molecule type" value="Genomic_DNA"/>
</dbReference>
<sequence length="257" mass="28918">MLLQLLFAASAEQPCVLRMAAETDFPPHLIQRDDQWGGLSVELLQRLASEVNCQVSFINSPWLRSLQQSESGDLDVLSHLSVSPQRKNHFAFIGPHHIEAIYLIGDPTVLPALDNLQQLTQDKDLGAIASLHGAYYGEEFSRLSQHPVLARQLVSISSIQDKLALLRAGRVNAILEDLSVLHYWQQHSYPMAEKYQPLLLVYESPVYFGLSKAALSAQQIQQLADAWQKLYQSGELAKIYHKYHLDPARLIPQTVTD</sequence>
<dbReference type="PANTHER" id="PTHR35936">
    <property type="entry name" value="MEMBRANE-BOUND LYTIC MUREIN TRANSGLYCOSYLASE F"/>
    <property type="match status" value="1"/>
</dbReference>
<evidence type="ECO:0000313" key="4">
    <source>
        <dbReference type="EMBL" id="NRQ43790.1"/>
    </source>
</evidence>
<comment type="caution">
    <text evidence="4">The sequence shown here is derived from an EMBL/GenBank/DDBJ whole genome shotgun (WGS) entry which is preliminary data.</text>
</comment>
<accession>A0A7Y5ATR1</accession>
<evidence type="ECO:0000256" key="2">
    <source>
        <dbReference type="ARBA" id="ARBA00022729"/>
    </source>
</evidence>
<evidence type="ECO:0000259" key="3">
    <source>
        <dbReference type="SMART" id="SM00062"/>
    </source>
</evidence>
<dbReference type="SUPFAM" id="SSF53850">
    <property type="entry name" value="Periplasmic binding protein-like II"/>
    <property type="match status" value="1"/>
</dbReference>
<dbReference type="InterPro" id="IPR001638">
    <property type="entry name" value="Solute-binding_3/MltF_N"/>
</dbReference>
<dbReference type="SMART" id="SM00062">
    <property type="entry name" value="PBPb"/>
    <property type="match status" value="1"/>
</dbReference>
<evidence type="ECO:0000313" key="5">
    <source>
        <dbReference type="Proteomes" id="UP000523161"/>
    </source>
</evidence>
<reference evidence="4 5" key="1">
    <citation type="submission" date="2020-06" db="EMBL/GenBank/DDBJ databases">
        <title>Rheinheimera sp. nov., a marine bacterium isolated from coastal.</title>
        <authorList>
            <person name="Yu Q."/>
            <person name="Qi Y."/>
            <person name="Pu J."/>
        </authorList>
    </citation>
    <scope>NUCLEOTIDE SEQUENCE [LARGE SCALE GENOMIC DNA]</scope>
    <source>
        <strain evidence="4 5">YQF-2</strain>
    </source>
</reference>
<organism evidence="4 5">
    <name type="scientific">Rheinheimera lutimaris</name>
    <dbReference type="NCBI Taxonomy" id="2740584"/>
    <lineage>
        <taxon>Bacteria</taxon>
        <taxon>Pseudomonadati</taxon>
        <taxon>Pseudomonadota</taxon>
        <taxon>Gammaproteobacteria</taxon>
        <taxon>Chromatiales</taxon>
        <taxon>Chromatiaceae</taxon>
        <taxon>Rheinheimera</taxon>
    </lineage>
</organism>
<evidence type="ECO:0000256" key="1">
    <source>
        <dbReference type="ARBA" id="ARBA00010333"/>
    </source>
</evidence>
<gene>
    <name evidence="4" type="ORF">HRH59_14645</name>
</gene>
<dbReference type="Pfam" id="PF00497">
    <property type="entry name" value="SBP_bac_3"/>
    <property type="match status" value="1"/>
</dbReference>
<keyword evidence="2" id="KW-0732">Signal</keyword>
<comment type="similarity">
    <text evidence="1">Belongs to the bacterial solute-binding protein 3 family.</text>
</comment>
<feature type="domain" description="Solute-binding protein family 3/N-terminal" evidence="3">
    <location>
        <begin position="16"/>
        <end position="247"/>
    </location>
</feature>